<evidence type="ECO:0000313" key="2">
    <source>
        <dbReference type="Proteomes" id="UP000031275"/>
    </source>
</evidence>
<accession>A0ABR4ZT27</accession>
<comment type="caution">
    <text evidence="1">The sequence shown here is derived from an EMBL/GenBank/DDBJ whole genome shotgun (WGS) entry which is preliminary data.</text>
</comment>
<dbReference type="Proteomes" id="UP000031275">
    <property type="component" value="Unassembled WGS sequence"/>
</dbReference>
<sequence length="60" mass="7150">MNSKTGDSAKNFQQKVFRWQIFYFKFFKTSFLAALRANFFKFNFGIEDNFAFENAEIFPG</sequence>
<protein>
    <submittedName>
        <fullName evidence="1">Uncharacterized protein</fullName>
    </submittedName>
</protein>
<dbReference type="EMBL" id="JSYK01000002">
    <property type="protein sequence ID" value="KIA84628.1"/>
    <property type="molecule type" value="Genomic_DNA"/>
</dbReference>
<reference evidence="1 2" key="1">
    <citation type="submission" date="2014-10" db="EMBL/GenBank/DDBJ databases">
        <title>Kaistella solincola genome.</title>
        <authorList>
            <person name="Newman J.D."/>
        </authorList>
    </citation>
    <scope>NUCLEOTIDE SEQUENCE [LARGE SCALE GENOMIC DNA]</scope>
    <source>
        <strain evidence="1 2">DSM 22468</strain>
    </source>
</reference>
<name>A0ABR4ZT27_9FLAO</name>
<proteinExistence type="predicted"/>
<evidence type="ECO:0000313" key="1">
    <source>
        <dbReference type="EMBL" id="KIA84628.1"/>
    </source>
</evidence>
<keyword evidence="2" id="KW-1185">Reference proteome</keyword>
<organism evidence="1 2">
    <name type="scientific">Kaistella solincola</name>
    <dbReference type="NCBI Taxonomy" id="510955"/>
    <lineage>
        <taxon>Bacteria</taxon>
        <taxon>Pseudomonadati</taxon>
        <taxon>Bacteroidota</taxon>
        <taxon>Flavobacteriia</taxon>
        <taxon>Flavobacteriales</taxon>
        <taxon>Weeksellaceae</taxon>
        <taxon>Chryseobacterium group</taxon>
        <taxon>Kaistella</taxon>
    </lineage>
</organism>
<gene>
    <name evidence="1" type="ORF">OA84_03745</name>
</gene>